<evidence type="ECO:0000256" key="2">
    <source>
        <dbReference type="SAM" id="SignalP"/>
    </source>
</evidence>
<accession>F0RIY6</accession>
<dbReference type="InterPro" id="IPR011250">
    <property type="entry name" value="OMP/PagP_B-barrel"/>
</dbReference>
<name>F0RIY6_DEIPM</name>
<dbReference type="eggNOG" id="COG2067">
    <property type="taxonomic scope" value="Bacteria"/>
</dbReference>
<reference evidence="3 4" key="2">
    <citation type="journal article" date="2012" name="Stand. Genomic Sci.">
        <title>Complete genome sequence of the orange-red pigmented, radioresistant Deinococcus proteolyticus type strain (MRP(T)).</title>
        <authorList>
            <person name="Copeland A."/>
            <person name="Zeytun A."/>
            <person name="Yassawong M."/>
            <person name="Nolan M."/>
            <person name="Lucas S."/>
            <person name="Hammon N."/>
            <person name="Deshpande S."/>
            <person name="Cheng J.F."/>
            <person name="Han C."/>
            <person name="Tapia R."/>
            <person name="Goodwin L.A."/>
            <person name="Pitluck S."/>
            <person name="Mavromatis K."/>
            <person name="Liolios K."/>
            <person name="Pagani I."/>
            <person name="Ivanova N."/>
            <person name="Mikhailova N."/>
            <person name="Pati A."/>
            <person name="Chen A."/>
            <person name="Palaniappan K."/>
            <person name="Land M."/>
            <person name="Hauser L."/>
            <person name="Jeffries C.D."/>
            <person name="Brambilla E.M."/>
            <person name="Rohde M."/>
            <person name="Sikorski J."/>
            <person name="Pukall R."/>
            <person name="Goker M."/>
            <person name="Detter J.C."/>
            <person name="Woyke T."/>
            <person name="Bristow J."/>
            <person name="Eisen J.A."/>
            <person name="Markowitz V."/>
            <person name="Hugenholtz P."/>
            <person name="Kyrpides N.C."/>
            <person name="Klenk H.P."/>
            <person name="Lapidus A."/>
        </authorList>
    </citation>
    <scope>NUCLEOTIDE SEQUENCE [LARGE SCALE GENOMIC DNA]</scope>
    <source>
        <strain evidence="4">ATCC 35074 / DSM 20540 / JCM 6276 / NBRC 101906 / NCIMB 13154 / VKM Ac-1939 / CCM 2703 / MRP</strain>
    </source>
</reference>
<feature type="compositionally biased region" description="Polar residues" evidence="1">
    <location>
        <begin position="522"/>
        <end position="540"/>
    </location>
</feature>
<feature type="region of interest" description="Disordered" evidence="1">
    <location>
        <begin position="512"/>
        <end position="544"/>
    </location>
</feature>
<evidence type="ECO:0000313" key="3">
    <source>
        <dbReference type="EMBL" id="ADY25394.1"/>
    </source>
</evidence>
<keyword evidence="4" id="KW-1185">Reference proteome</keyword>
<feature type="signal peptide" evidence="2">
    <location>
        <begin position="1"/>
        <end position="22"/>
    </location>
</feature>
<dbReference type="HOGENOM" id="CLU_244843_0_0_0"/>
<feature type="chain" id="PRO_5003255335" description="DUF11 domain-containing protein" evidence="2">
    <location>
        <begin position="23"/>
        <end position="1594"/>
    </location>
</feature>
<dbReference type="eggNOG" id="COG1572">
    <property type="taxonomic scope" value="Bacteria"/>
</dbReference>
<evidence type="ECO:0000256" key="1">
    <source>
        <dbReference type="SAM" id="MobiDB-lite"/>
    </source>
</evidence>
<evidence type="ECO:0008006" key="5">
    <source>
        <dbReference type="Google" id="ProtNLM"/>
    </source>
</evidence>
<organism evidence="3 4">
    <name type="scientific">Deinococcus proteolyticus (strain ATCC 35074 / DSM 20540 / JCM 6276 / NBRC 101906 / NCIMB 13154 / VKM Ac-1939 / CCM 2703 / MRP)</name>
    <dbReference type="NCBI Taxonomy" id="693977"/>
    <lineage>
        <taxon>Bacteria</taxon>
        <taxon>Thermotogati</taxon>
        <taxon>Deinococcota</taxon>
        <taxon>Deinococci</taxon>
        <taxon>Deinococcales</taxon>
        <taxon>Deinococcaceae</taxon>
        <taxon>Deinococcus</taxon>
    </lineage>
</organism>
<dbReference type="EMBL" id="CP002536">
    <property type="protein sequence ID" value="ADY25394.1"/>
    <property type="molecule type" value="Genomic_DNA"/>
</dbReference>
<sequence length="1594" mass="170536">MNRRGINALLTLTALLSAPAHAQQLSTSLPLTSVGSHLMWAVGDQTLTLDVGVTGRVRLDLYSPRLDPADYRSADSYGDEQYAPSPEVTTTFVLQDAQGREVLRRTFGPGAHAWEPLIDGELPAGRYRLRTVTQGNGKNTFAVRLQGQSAAVRAEQLTVNVRSATWMPVVNVTTDGPGYALRMYDGDGAGELEARVRFADGRTQALPVGQDVQWADLPLPAEAGEYVIELRQPAAAKQYSNTVSFALQRQHSPVPLTLSQVDETGLLEVTAELLLPAGPQPTQVGAQIDGQEVTVDASLRQAVTAGEHSVQPQAVPGASVSVDAASVTVPRGGVGRTRIQVRPQVSLDLQVDKPQVCVGDVVSLQGHAATDYRAALPLDLELSAPGLKLSGAASYRGELSAEQAARLPLEALASEPGTYTVTLRSPMWEQAVTRTVEVLAAETSVQLRRELPELEPGQEGTVRVLLTNRGTAATSYQLSEEGTGLELLDSGTFSGELAAGETRELSYRVRASQAGEPGQVTGRLTSGTCPVTQESSTQLRVQAPPPEITRSSEVLLPFSAPAQAQSLIVSHRLPTGASYQPGSARLNGAALPDPQVGPSGLLYWEVPTAAPATDGQASSGCSIAAGTLSYSVSHGGALPELAPASLVARYASDRREVLEGAFDADDFRDARPMQAEAAAQENPGAVRLPLAGTVYRTRDKISVTVEKVQGDSSPLLVNGQPVAEDRIGTNTQDGVRGVQRLTYVGVQLRPGDNVLSVGSDRVTVKLAAQTAQVKVEPLQLVADGSTPIRLRITALDEFGTPTSTPTLTLNSNLEPSLPDASPATAGYQLRLNEGVGVLELRPQTVPGELKVDIEAGAQVQPYRFQIRPDQRRFGVGMASATLGLDPQNFSLADDLTWTARGYYEGPIGEGKLFLAADKDGLPHDLDPFERFPLAGDASFHSVPLQGVDPVAAVYDHPRFRASYQRTALPITVLPLGETLTAATLETKTNPKLSAFAAAVPTDQVRLRGEQAIVPDGLRIVRLPDSGISRGSDSLEVVVLERGTGLELRREPLVRFGDYSIDYASGVITLNRELQPLDDDFNDVRIEASYRLDNPLDRREWAYGAQASTEGKNWVAGVAAVQLPTSEGERQTTVGVRAQYDNRENLKAEVRAAYSGGFQASLDTSAQLREHDRAALRMRYQDREYAGLGQFNSGFSVHGTYQSQFSPALRGELEADYRDDFAETQQGYVRGMVDYRLQPFTVGGGLKYNFGDMTGFSAVARAGYTGNPVSVSLEHEQAFSGDAPTTTSLRTSYRLTDTVTLKAQDRYTWGEGHQALLGLDSRLGNTNFSVGYELPTSSGDGNRARFGASTSLPLNKNTALGLRGGTVYSLAGQYLDANLGADLQHRTEQYAVNLGGDIGYSGQDREWRTALRGGVSGSLSDELTLTADALAEFRTSGTGQRLSVGYAYRGAALSSLGYARYVNGTLAGGRPSLTSGITAEYRQPNWAIRAGNDTRLLLDDRGTFSGQAFLGGNYYLNDHLGVGAWGRAFYQPADLQSTLYGYGIEANVRALPGAWLSAGYNFAGFDGLPTGYTYTKPGAYLRLDLTVDESMGGKK</sequence>
<dbReference type="STRING" id="693977.Deipr_0221"/>
<dbReference type="RefSeq" id="WP_013614003.1">
    <property type="nucleotide sequence ID" value="NC_015161.1"/>
</dbReference>
<dbReference type="OrthoDB" id="28717at2"/>
<evidence type="ECO:0000313" key="4">
    <source>
        <dbReference type="Proteomes" id="UP000007718"/>
    </source>
</evidence>
<dbReference type="KEGG" id="dpt:Deipr_0221"/>
<protein>
    <recommendedName>
        <fullName evidence="5">DUF11 domain-containing protein</fullName>
    </recommendedName>
</protein>
<gene>
    <name evidence="3" type="ordered locus">Deipr_0221</name>
</gene>
<proteinExistence type="predicted"/>
<keyword evidence="2" id="KW-0732">Signal</keyword>
<dbReference type="SUPFAM" id="SSF56925">
    <property type="entry name" value="OMPA-like"/>
    <property type="match status" value="1"/>
</dbReference>
<reference evidence="4" key="1">
    <citation type="submission" date="2011-02" db="EMBL/GenBank/DDBJ databases">
        <title>The complete sequence of chromosome of Deinococcus proteolyticus DSM 20540.</title>
        <authorList>
            <consortium name="US DOE Joint Genome Institute (JGI-PGF)"/>
            <person name="Lucas S."/>
            <person name="Copeland A."/>
            <person name="Lapidus A."/>
            <person name="Bruce D."/>
            <person name="Goodwin L."/>
            <person name="Pitluck S."/>
            <person name="Kyrpides N."/>
            <person name="Mavromatis K."/>
            <person name="Pagani I."/>
            <person name="Ivanova N."/>
            <person name="Ovchinnikova G."/>
            <person name="Zeytun A."/>
            <person name="Detter J.C."/>
            <person name="Han C."/>
            <person name="Land M."/>
            <person name="Hauser L."/>
            <person name="Markowitz V."/>
            <person name="Cheng J.-F."/>
            <person name="Hugenholtz P."/>
            <person name="Woyke T."/>
            <person name="Wu D."/>
            <person name="Pukall R."/>
            <person name="Steenblock K."/>
            <person name="Brambilla E."/>
            <person name="Klenk H.-P."/>
            <person name="Eisen J.A."/>
        </authorList>
    </citation>
    <scope>NUCLEOTIDE SEQUENCE [LARGE SCALE GENOMIC DNA]</scope>
    <source>
        <strain evidence="4">ATCC 35074 / DSM 20540 / JCM 6276 / NBRC 101906 / NCIMB 13154 / VKM Ac-1939 / CCM 2703 / MRP</strain>
    </source>
</reference>
<dbReference type="Proteomes" id="UP000007718">
    <property type="component" value="Chromosome"/>
</dbReference>